<evidence type="ECO:0000313" key="2">
    <source>
        <dbReference type="EMBL" id="OFJ50574.1"/>
    </source>
</evidence>
<reference evidence="2 3" key="1">
    <citation type="submission" date="2016-09" db="EMBL/GenBank/DDBJ databases">
        <title>genome sequence of Mycobacterium sp. 739 SCH.</title>
        <authorList>
            <person name="Greninger A.L."/>
            <person name="Qin X."/>
            <person name="Jerome K."/>
            <person name="Vora S."/>
            <person name="Quinn K."/>
        </authorList>
    </citation>
    <scope>NUCLEOTIDE SEQUENCE [LARGE SCALE GENOMIC DNA]</scope>
    <source>
        <strain evidence="2 3">SCH</strain>
    </source>
</reference>
<comment type="caution">
    <text evidence="2">The sequence shown here is derived from an EMBL/GenBank/DDBJ whole genome shotgun (WGS) entry which is preliminary data.</text>
</comment>
<protein>
    <submittedName>
        <fullName evidence="2">Uncharacterized protein</fullName>
    </submittedName>
</protein>
<feature type="transmembrane region" description="Helical" evidence="1">
    <location>
        <begin position="40"/>
        <end position="61"/>
    </location>
</feature>
<keyword evidence="1" id="KW-1133">Transmembrane helix</keyword>
<name>A0A1E8PY21_9MYCO</name>
<feature type="transmembrane region" description="Helical" evidence="1">
    <location>
        <begin position="12"/>
        <end position="34"/>
    </location>
</feature>
<dbReference type="EMBL" id="MCHX01000111">
    <property type="protein sequence ID" value="OFJ50574.1"/>
    <property type="molecule type" value="Genomic_DNA"/>
</dbReference>
<organism evidence="2 3">
    <name type="scientific">Mycolicibacterium grossiae</name>
    <dbReference type="NCBI Taxonomy" id="1552759"/>
    <lineage>
        <taxon>Bacteria</taxon>
        <taxon>Bacillati</taxon>
        <taxon>Actinomycetota</taxon>
        <taxon>Actinomycetes</taxon>
        <taxon>Mycobacteriales</taxon>
        <taxon>Mycobacteriaceae</taxon>
        <taxon>Mycolicibacterium</taxon>
    </lineage>
</organism>
<evidence type="ECO:0000256" key="1">
    <source>
        <dbReference type="SAM" id="Phobius"/>
    </source>
</evidence>
<keyword evidence="3" id="KW-1185">Reference proteome</keyword>
<keyword evidence="1" id="KW-0472">Membrane</keyword>
<evidence type="ECO:0000313" key="3">
    <source>
        <dbReference type="Proteomes" id="UP000178953"/>
    </source>
</evidence>
<sequence length="68" mass="6929">MSGGGGGGLIDRLVGAAVGVLVAAFALYCAVRLIEAVLPTLLVIVGVLGLIGLVIGSVVVLRTWKERW</sequence>
<dbReference type="Proteomes" id="UP000178953">
    <property type="component" value="Unassembled WGS sequence"/>
</dbReference>
<dbReference type="AlphaFoldDB" id="A0A1E8PY21"/>
<keyword evidence="1" id="KW-0812">Transmembrane</keyword>
<proteinExistence type="predicted"/>
<dbReference type="RefSeq" id="WP_070356203.1">
    <property type="nucleotide sequence ID" value="NZ_CP043474.1"/>
</dbReference>
<accession>A0A1E8PY21</accession>
<gene>
    <name evidence="2" type="ORF">BEL07_27480</name>
</gene>